<dbReference type="InterPro" id="IPR023484">
    <property type="entry name" value="TFIIB_arc"/>
</dbReference>
<feature type="binding site" evidence="7">
    <location>
        <position position="13"/>
    </location>
    <ligand>
        <name>Zn(2+)</name>
        <dbReference type="ChEBI" id="CHEBI:29105"/>
    </ligand>
</feature>
<name>A0A0M0BQH2_9ARCH</name>
<dbReference type="SUPFAM" id="SSF47954">
    <property type="entry name" value="Cyclin-like"/>
    <property type="match status" value="2"/>
</dbReference>
<comment type="function">
    <text evidence="6 7">Stabilizes TBP binding to an archaeal box-A promoter. Also responsible for recruiting RNA polymerase II to the pre-initiation complex (DNA-TBP-TFIIB).</text>
</comment>
<dbReference type="NCBIfam" id="NF001658">
    <property type="entry name" value="PRK00423.1"/>
    <property type="match status" value="1"/>
</dbReference>
<dbReference type="Pfam" id="PF08271">
    <property type="entry name" value="Zn_Ribbon_TF"/>
    <property type="match status" value="1"/>
</dbReference>
<evidence type="ECO:0000256" key="6">
    <source>
        <dbReference type="ARBA" id="ARBA00053882"/>
    </source>
</evidence>
<dbReference type="GO" id="GO:0097550">
    <property type="term" value="C:transcription preinitiation complex"/>
    <property type="evidence" value="ECO:0007669"/>
    <property type="project" value="TreeGrafter"/>
</dbReference>
<organism evidence="10 11">
    <name type="scientific">miscellaneous Crenarchaeota group-15 archaeon DG-45</name>
    <dbReference type="NCBI Taxonomy" id="1685127"/>
    <lineage>
        <taxon>Archaea</taxon>
        <taxon>Candidatus Bathyarchaeota</taxon>
        <taxon>MCG-15</taxon>
    </lineage>
</organism>
<comment type="similarity">
    <text evidence="1 7">Belongs to the TFIIB family.</text>
</comment>
<dbReference type="SUPFAM" id="SSF57783">
    <property type="entry name" value="Zinc beta-ribbon"/>
    <property type="match status" value="1"/>
</dbReference>
<dbReference type="EMBL" id="LFWZ01000031">
    <property type="protein sequence ID" value="KON30466.1"/>
    <property type="molecule type" value="Genomic_DNA"/>
</dbReference>
<dbReference type="Proteomes" id="UP000037210">
    <property type="component" value="Unassembled WGS sequence"/>
</dbReference>
<dbReference type="PROSITE" id="PS51134">
    <property type="entry name" value="ZF_TFIIB"/>
    <property type="match status" value="1"/>
</dbReference>
<accession>A0A0M0BQH2</accession>
<feature type="binding site" evidence="7">
    <location>
        <position position="10"/>
    </location>
    <ligand>
        <name>Zn(2+)</name>
        <dbReference type="ChEBI" id="CHEBI:29105"/>
    </ligand>
</feature>
<dbReference type="GO" id="GO:0003743">
    <property type="term" value="F:translation initiation factor activity"/>
    <property type="evidence" value="ECO:0007669"/>
    <property type="project" value="UniProtKB-KW"/>
</dbReference>
<dbReference type="GO" id="GO:0017025">
    <property type="term" value="F:TBP-class protein binding"/>
    <property type="evidence" value="ECO:0007669"/>
    <property type="project" value="InterPro"/>
</dbReference>
<keyword evidence="5 7" id="KW-0804">Transcription</keyword>
<evidence type="ECO:0000259" key="9">
    <source>
        <dbReference type="PROSITE" id="PS51134"/>
    </source>
</evidence>
<dbReference type="PROSITE" id="PS00782">
    <property type="entry name" value="TFIIB"/>
    <property type="match status" value="1"/>
</dbReference>
<dbReference type="InterPro" id="IPR013150">
    <property type="entry name" value="TFIIB_cyclin"/>
</dbReference>
<evidence type="ECO:0000256" key="1">
    <source>
        <dbReference type="ARBA" id="ARBA00010857"/>
    </source>
</evidence>
<feature type="repeat" description="2" evidence="7">
    <location>
        <begin position="217"/>
        <end position="298"/>
    </location>
</feature>
<dbReference type="GO" id="GO:0008270">
    <property type="term" value="F:zinc ion binding"/>
    <property type="evidence" value="ECO:0007669"/>
    <property type="project" value="UniProtKB-UniRule"/>
</dbReference>
<keyword evidence="8" id="KW-0863">Zinc-finger</keyword>
<feature type="binding site" evidence="7">
    <location>
        <position position="32"/>
    </location>
    <ligand>
        <name>Zn(2+)</name>
        <dbReference type="ChEBI" id="CHEBI:29105"/>
    </ligand>
</feature>
<dbReference type="CDD" id="cd20549">
    <property type="entry name" value="CYCLIN_TFIIB_archaea_like_rpt1"/>
    <property type="match status" value="1"/>
</dbReference>
<dbReference type="InterPro" id="IPR000812">
    <property type="entry name" value="TFIIB"/>
</dbReference>
<comment type="caution">
    <text evidence="10">The sequence shown here is derived from an EMBL/GenBank/DDBJ whole genome shotgun (WGS) entry which is preliminary data.</text>
</comment>
<dbReference type="PRINTS" id="PR00685">
    <property type="entry name" value="TIFACTORIIB"/>
</dbReference>
<dbReference type="HAMAP" id="MF_00383">
    <property type="entry name" value="TF2B_arch"/>
    <property type="match status" value="1"/>
</dbReference>
<evidence type="ECO:0000256" key="2">
    <source>
        <dbReference type="ARBA" id="ARBA00013932"/>
    </source>
</evidence>
<keyword evidence="7" id="KW-0479">Metal-binding</keyword>
<proteinExistence type="inferred from homology"/>
<dbReference type="FunFam" id="1.10.472.10:FF:000023">
    <property type="entry name" value="Transcription initiation factor IIB"/>
    <property type="match status" value="1"/>
</dbReference>
<dbReference type="Pfam" id="PF00382">
    <property type="entry name" value="TFIIB"/>
    <property type="match status" value="2"/>
</dbReference>
<evidence type="ECO:0000256" key="8">
    <source>
        <dbReference type="PROSITE-ProRule" id="PRU00469"/>
    </source>
</evidence>
<dbReference type="PANTHER" id="PTHR11618:SF13">
    <property type="entry name" value="TRANSCRIPTION INITIATION FACTOR IIB"/>
    <property type="match status" value="1"/>
</dbReference>
<evidence type="ECO:0000256" key="5">
    <source>
        <dbReference type="ARBA" id="ARBA00023163"/>
    </source>
</evidence>
<dbReference type="InterPro" id="IPR013137">
    <property type="entry name" value="Znf_TFIIB"/>
</dbReference>
<feature type="domain" description="TFIIB-type" evidence="9">
    <location>
        <begin position="5"/>
        <end position="37"/>
    </location>
</feature>
<keyword evidence="10" id="KW-0396">Initiation factor</keyword>
<dbReference type="FunFam" id="1.10.472.170:FF:000001">
    <property type="entry name" value="Transcription initiation factor IIB"/>
    <property type="match status" value="1"/>
</dbReference>
<protein>
    <recommendedName>
        <fullName evidence="2 7">Transcription initiation factor IIB</fullName>
        <shortName evidence="7">TFIIB</shortName>
    </recommendedName>
</protein>
<keyword evidence="4 7" id="KW-0805">Transcription regulation</keyword>
<reference evidence="10 11" key="1">
    <citation type="submission" date="2015-06" db="EMBL/GenBank/DDBJ databases">
        <title>New insights into the roles of widespread benthic archaea in carbon and nitrogen cycling.</title>
        <authorList>
            <person name="Lazar C.S."/>
            <person name="Baker B.J."/>
            <person name="Seitz K.W."/>
            <person name="Hyde A.S."/>
            <person name="Dick G.J."/>
            <person name="Hinrichs K.-U."/>
            <person name="Teske A.P."/>
        </authorList>
    </citation>
    <scope>NUCLEOTIDE SEQUENCE [LARGE SCALE GENOMIC DNA]</scope>
    <source>
        <strain evidence="10">DG-45</strain>
    </source>
</reference>
<dbReference type="PATRIC" id="fig|1685127.3.peg.1071"/>
<evidence type="ECO:0000313" key="10">
    <source>
        <dbReference type="EMBL" id="KON30466.1"/>
    </source>
</evidence>
<dbReference type="SMART" id="SM00385">
    <property type="entry name" value="CYCLIN"/>
    <property type="match status" value="2"/>
</dbReference>
<keyword evidence="7" id="KW-0862">Zinc</keyword>
<evidence type="ECO:0000256" key="7">
    <source>
        <dbReference type="HAMAP-Rule" id="MF_00383"/>
    </source>
</evidence>
<dbReference type="InterPro" id="IPR013763">
    <property type="entry name" value="Cyclin-like_dom"/>
</dbReference>
<dbReference type="CDD" id="cd20550">
    <property type="entry name" value="CYCLIN_TFIIB_archaea_like_rpt2"/>
    <property type="match status" value="1"/>
</dbReference>
<keyword evidence="10" id="KW-0648">Protein biosynthesis</keyword>
<feature type="repeat" description="1" evidence="7">
    <location>
        <begin position="123"/>
        <end position="206"/>
    </location>
</feature>
<gene>
    <name evidence="7 10" type="primary">tfb</name>
    <name evidence="10" type="ORF">AC482_03830</name>
</gene>
<sequence length="306" mass="34941">MERTEKITRCTECGGTDLIRDYEAGELVCEHCGFVISSTLFDQGPEWRAFDEEQREKRTRVGAPLTWTIHDKGLSTIIDWHDRDVYGRKLKPVQKARVYRLRKWHRRSKVSGATERNLAYALSELTKVAYKLNLPKNVLETASVLYRRIVRKRLIRGRSIQGVAAASIYMACRQCKIIRTLEEVSKSAHISKKEGGRNYRFLLRKLDTRVPPVDPQSYVSKFVNQLTLSGDTESIAMKILDKAVEMRLTSGRGPAGIAAAVTYIASLLTDERRTQGEIAKGAHVTEVTIRNRYKELTQKLNIRVDM</sequence>
<dbReference type="GO" id="GO:0070897">
    <property type="term" value="P:transcription preinitiation complex assembly"/>
    <property type="evidence" value="ECO:0007669"/>
    <property type="project" value="InterPro"/>
</dbReference>
<keyword evidence="3 7" id="KW-0677">Repeat</keyword>
<evidence type="ECO:0000256" key="3">
    <source>
        <dbReference type="ARBA" id="ARBA00022737"/>
    </source>
</evidence>
<dbReference type="Gene3D" id="1.10.472.170">
    <property type="match status" value="1"/>
</dbReference>
<dbReference type="Gene3D" id="1.10.472.10">
    <property type="entry name" value="Cyclin-like"/>
    <property type="match status" value="1"/>
</dbReference>
<dbReference type="InterPro" id="IPR023486">
    <property type="entry name" value="TFIIB_CS"/>
</dbReference>
<evidence type="ECO:0000313" key="11">
    <source>
        <dbReference type="Proteomes" id="UP000037210"/>
    </source>
</evidence>
<dbReference type="InterPro" id="IPR036915">
    <property type="entry name" value="Cyclin-like_sf"/>
</dbReference>
<dbReference type="GO" id="GO:0003700">
    <property type="term" value="F:DNA-binding transcription factor activity"/>
    <property type="evidence" value="ECO:0007669"/>
    <property type="project" value="UniProtKB-UniRule"/>
</dbReference>
<feature type="binding site" evidence="7">
    <location>
        <position position="29"/>
    </location>
    <ligand>
        <name>Zn(2+)</name>
        <dbReference type="ChEBI" id="CHEBI:29105"/>
    </ligand>
</feature>
<dbReference type="PANTHER" id="PTHR11618">
    <property type="entry name" value="TRANSCRIPTION INITIATION FACTOR IIB-RELATED"/>
    <property type="match status" value="1"/>
</dbReference>
<dbReference type="AlphaFoldDB" id="A0A0M0BQH2"/>
<evidence type="ECO:0000256" key="4">
    <source>
        <dbReference type="ARBA" id="ARBA00023015"/>
    </source>
</evidence>